<proteinExistence type="inferred from homology"/>
<accession>A0A673XES4</accession>
<evidence type="ECO:0000256" key="1">
    <source>
        <dbReference type="ARBA" id="ARBA00005305"/>
    </source>
</evidence>
<evidence type="ECO:0000256" key="2">
    <source>
        <dbReference type="ARBA" id="ARBA00016648"/>
    </source>
</evidence>
<dbReference type="InParanoid" id="A0A673XES4"/>
<dbReference type="Ensembl" id="ENSSTUT00000023811.1">
    <property type="protein sequence ID" value="ENSSTUP00000022690.1"/>
    <property type="gene ID" value="ENSSTUG00000009943.1"/>
</dbReference>
<dbReference type="InterPro" id="IPR058771">
    <property type="entry name" value="PWI_CCDC43"/>
</dbReference>
<evidence type="ECO:0000313" key="5">
    <source>
        <dbReference type="Ensembl" id="ENSSTUP00000022690.1"/>
    </source>
</evidence>
<evidence type="ECO:0000256" key="3">
    <source>
        <dbReference type="ARBA" id="ARBA00023054"/>
    </source>
</evidence>
<dbReference type="Pfam" id="PF26091">
    <property type="entry name" value="PWI_CCDC43"/>
    <property type="match status" value="1"/>
</dbReference>
<sequence length="119" mass="13420">MAASIADAEEFEKWLNERLDSLEVDQVYGAYILKVGELGGESRREGRHTAWNTICVFLEGEKLEGVCKEIIRQWVESCAQSATKNKYDIDVLTIASLIDLQAQIVVNQKKVSEESGKRE</sequence>
<dbReference type="AlphaFoldDB" id="A0A673XES4"/>
<dbReference type="GeneTree" id="ENSGT00990000210960"/>
<feature type="domain" description="CCDC43 PWI-like" evidence="4">
    <location>
        <begin position="6"/>
        <end position="79"/>
    </location>
</feature>
<keyword evidence="6" id="KW-1185">Reference proteome</keyword>
<evidence type="ECO:0000259" key="4">
    <source>
        <dbReference type="Pfam" id="PF26091"/>
    </source>
</evidence>
<name>A0A673XES4_SALTR</name>
<protein>
    <recommendedName>
        <fullName evidence="2">Coiled-coil domain-containing protein 43</fullName>
    </recommendedName>
</protein>
<dbReference type="PANTHER" id="PTHR31684">
    <property type="entry name" value="COILED-COIL DOMAIN-CONTAINING PROTEIN 43"/>
    <property type="match status" value="1"/>
</dbReference>
<dbReference type="InterPro" id="IPR037666">
    <property type="entry name" value="CCDC43"/>
</dbReference>
<organism evidence="5 6">
    <name type="scientific">Salmo trutta</name>
    <name type="common">Brown trout</name>
    <dbReference type="NCBI Taxonomy" id="8032"/>
    <lineage>
        <taxon>Eukaryota</taxon>
        <taxon>Metazoa</taxon>
        <taxon>Chordata</taxon>
        <taxon>Craniata</taxon>
        <taxon>Vertebrata</taxon>
        <taxon>Euteleostomi</taxon>
        <taxon>Actinopterygii</taxon>
        <taxon>Neopterygii</taxon>
        <taxon>Teleostei</taxon>
        <taxon>Protacanthopterygii</taxon>
        <taxon>Salmoniformes</taxon>
        <taxon>Salmonidae</taxon>
        <taxon>Salmoninae</taxon>
        <taxon>Salmo</taxon>
    </lineage>
</organism>
<comment type="similarity">
    <text evidence="1">Belongs to the CCDC43 family.</text>
</comment>
<reference evidence="5" key="2">
    <citation type="submission" date="2025-09" db="UniProtKB">
        <authorList>
            <consortium name="Ensembl"/>
        </authorList>
    </citation>
    <scope>IDENTIFICATION</scope>
</reference>
<dbReference type="OMA" id="TAWNTIC"/>
<dbReference type="Proteomes" id="UP000472277">
    <property type="component" value="Chromosome 19"/>
</dbReference>
<dbReference type="PANTHER" id="PTHR31684:SF2">
    <property type="entry name" value="COILED-COIL DOMAIN-CONTAINING PROTEIN 43"/>
    <property type="match status" value="1"/>
</dbReference>
<reference evidence="5" key="1">
    <citation type="submission" date="2025-08" db="UniProtKB">
        <authorList>
            <consortium name="Ensembl"/>
        </authorList>
    </citation>
    <scope>IDENTIFICATION</scope>
</reference>
<keyword evidence="3" id="KW-0175">Coiled coil</keyword>
<evidence type="ECO:0000313" key="6">
    <source>
        <dbReference type="Proteomes" id="UP000472277"/>
    </source>
</evidence>